<keyword evidence="4 6" id="KW-0472">Membrane</keyword>
<comment type="similarity">
    <text evidence="5">Belongs to the bacteriophage holin family. Cp-1 holin subfamily.</text>
</comment>
<evidence type="ECO:0000256" key="6">
    <source>
        <dbReference type="SAM" id="Phobius"/>
    </source>
</evidence>
<protein>
    <submittedName>
        <fullName evidence="7">Holin</fullName>
    </submittedName>
</protein>
<proteinExistence type="inferred from homology"/>
<feature type="transmembrane region" description="Helical" evidence="6">
    <location>
        <begin position="91"/>
        <end position="113"/>
    </location>
</feature>
<feature type="transmembrane region" description="Helical" evidence="6">
    <location>
        <begin position="62"/>
        <end position="79"/>
    </location>
</feature>
<comment type="subcellular location">
    <subcellularLocation>
        <location evidence="1">Membrane</location>
        <topology evidence="1">Multi-pass membrane protein</topology>
    </subcellularLocation>
</comment>
<dbReference type="InterPro" id="IPR006480">
    <property type="entry name" value="Phage_holin_4_1"/>
</dbReference>
<dbReference type="RefSeq" id="WP_187948552.1">
    <property type="nucleotide sequence ID" value="NZ_WNJQ01000001.1"/>
</dbReference>
<dbReference type="NCBIfam" id="TIGR01593">
    <property type="entry name" value="holin_tox_secr"/>
    <property type="match status" value="1"/>
</dbReference>
<comment type="caution">
    <text evidence="7">The sequence shown here is derived from an EMBL/GenBank/DDBJ whole genome shotgun (WGS) entry which is preliminary data.</text>
</comment>
<dbReference type="Pfam" id="PF05105">
    <property type="entry name" value="Phage_holin_4_1"/>
    <property type="match status" value="1"/>
</dbReference>
<reference evidence="7 8" key="1">
    <citation type="journal article" date="2020" name="Microorganisms">
        <title>New Insight into Antimicrobial Compounds from Food and Marine-Sourced Carnobacterium Species through Phenotype and Genome Analyses.</title>
        <authorList>
            <person name="Begrem S."/>
            <person name="Ivaniuk F."/>
            <person name="Gigout-Chevalier F."/>
            <person name="Kolypczuk L."/>
            <person name="Bonnetot S."/>
            <person name="Leroi F."/>
            <person name="Grovel O."/>
            <person name="Delbarre-Ladrat C."/>
            <person name="Passerini D."/>
        </authorList>
    </citation>
    <scope>NUCLEOTIDE SEQUENCE [LARGE SCALE GENOMIC DNA]</scope>
    <source>
        <strain evidence="7 8">MIP2551</strain>
    </source>
</reference>
<keyword evidence="2 6" id="KW-0812">Transmembrane</keyword>
<sequence>MDFSFLIFFYTIIHPYFDSYIYLFILTILVDFFTDFINFCLSTKSVKFTQIFSVKRLLKDGLVILLVLIFYIYFSIFEFDSYAQLLISFYIAHYGLSILENLNAIGIPVPEFIKKKLTKFK</sequence>
<evidence type="ECO:0000256" key="1">
    <source>
        <dbReference type="ARBA" id="ARBA00004141"/>
    </source>
</evidence>
<evidence type="ECO:0000256" key="4">
    <source>
        <dbReference type="ARBA" id="ARBA00023136"/>
    </source>
</evidence>
<accession>A0ABR7TAD2</accession>
<feature type="transmembrane region" description="Helical" evidence="6">
    <location>
        <begin position="20"/>
        <end position="41"/>
    </location>
</feature>
<keyword evidence="8" id="KW-1185">Reference proteome</keyword>
<dbReference type="Proteomes" id="UP000638836">
    <property type="component" value="Unassembled WGS sequence"/>
</dbReference>
<evidence type="ECO:0000313" key="7">
    <source>
        <dbReference type="EMBL" id="MBC9824637.1"/>
    </source>
</evidence>
<dbReference type="EMBL" id="WNJQ01000001">
    <property type="protein sequence ID" value="MBC9824637.1"/>
    <property type="molecule type" value="Genomic_DNA"/>
</dbReference>
<gene>
    <name evidence="7" type="ORF">GLO26_02180</name>
</gene>
<name>A0ABR7TAD2_9LACT</name>
<evidence type="ECO:0000256" key="5">
    <source>
        <dbReference type="ARBA" id="ARBA00023600"/>
    </source>
</evidence>
<organism evidence="7 8">
    <name type="scientific">Carnobacterium inhibens</name>
    <dbReference type="NCBI Taxonomy" id="147709"/>
    <lineage>
        <taxon>Bacteria</taxon>
        <taxon>Bacillati</taxon>
        <taxon>Bacillota</taxon>
        <taxon>Bacilli</taxon>
        <taxon>Lactobacillales</taxon>
        <taxon>Carnobacteriaceae</taxon>
        <taxon>Carnobacterium</taxon>
    </lineage>
</organism>
<evidence type="ECO:0000313" key="8">
    <source>
        <dbReference type="Proteomes" id="UP000638836"/>
    </source>
</evidence>
<keyword evidence="3 6" id="KW-1133">Transmembrane helix</keyword>
<evidence type="ECO:0000256" key="2">
    <source>
        <dbReference type="ARBA" id="ARBA00022692"/>
    </source>
</evidence>
<evidence type="ECO:0000256" key="3">
    <source>
        <dbReference type="ARBA" id="ARBA00022989"/>
    </source>
</evidence>